<proteinExistence type="predicted"/>
<reference evidence="2" key="1">
    <citation type="journal article" date="2017" name="Mycologia">
        <title>Fusarium algeriense, sp. nov., a novel toxigenic crown rot pathogen of durum wheat from Algeria is nested in the Fusarium burgessii species complex.</title>
        <authorList>
            <person name="Laraba I."/>
            <person name="Keddad A."/>
            <person name="Boureghda H."/>
            <person name="Abdallah N."/>
            <person name="Vaughan M.M."/>
            <person name="Proctor R.H."/>
            <person name="Busman M."/>
            <person name="O'Donnell K."/>
        </authorList>
    </citation>
    <scope>NUCLEOTIDE SEQUENCE</scope>
    <source>
        <strain evidence="2">NRRL 25174</strain>
    </source>
</reference>
<evidence type="ECO:0008006" key="4">
    <source>
        <dbReference type="Google" id="ProtNLM"/>
    </source>
</evidence>
<evidence type="ECO:0000313" key="3">
    <source>
        <dbReference type="Proteomes" id="UP000730481"/>
    </source>
</evidence>
<protein>
    <recommendedName>
        <fullName evidence="4">L-ascorbic acid binding protein</fullName>
    </recommendedName>
</protein>
<gene>
    <name evidence="2" type="ORF">FBEOM_5175</name>
</gene>
<dbReference type="EMBL" id="PVQB02000220">
    <property type="protein sequence ID" value="KAF4340913.1"/>
    <property type="molecule type" value="Genomic_DNA"/>
</dbReference>
<organism evidence="2 3">
    <name type="scientific">Fusarium beomiforme</name>
    <dbReference type="NCBI Taxonomy" id="44412"/>
    <lineage>
        <taxon>Eukaryota</taxon>
        <taxon>Fungi</taxon>
        <taxon>Dikarya</taxon>
        <taxon>Ascomycota</taxon>
        <taxon>Pezizomycotina</taxon>
        <taxon>Sordariomycetes</taxon>
        <taxon>Hypocreomycetidae</taxon>
        <taxon>Hypocreales</taxon>
        <taxon>Nectriaceae</taxon>
        <taxon>Fusarium</taxon>
        <taxon>Fusarium burgessii species complex</taxon>
    </lineage>
</organism>
<dbReference type="OrthoDB" id="302966at2759"/>
<name>A0A9P5ALY5_9HYPO</name>
<dbReference type="SUPFAM" id="SSF48208">
    <property type="entry name" value="Six-hairpin glycosidases"/>
    <property type="match status" value="1"/>
</dbReference>
<keyword evidence="3" id="KW-1185">Reference proteome</keyword>
<comment type="caution">
    <text evidence="2">The sequence shown here is derived from an EMBL/GenBank/DDBJ whole genome shotgun (WGS) entry which is preliminary data.</text>
</comment>
<sequence>MSGEDATRRFARAMHQVYGDFDKDAEAWTPPDNPGAGGHKGRYLWTDAFGVVNFITLYEETTDDKYLTLAKRLVQTVHDVLGRTRDGSARLPGATDAEPLKGGLRIGKESASGSDGDGQYHHYLTLWMFALNRLSWATQESSFNDLAIQLAKAIHPKFCFRSGDELKMVWKISMDMSKVLVPTEGHLDAATGFVVYRILQETAVKQGEKDQLLKEEISDYENVMNRRDSLHPSGDPLDLGMGLWICHFYPHEEWSQTFTRQAMDLVGNFFDGKYTKLSGQTSQRLAFREFGACLGVQCVESSDALKERVSKLVDFWEEHIHQHDGDGLKPISQVMYATAIIPGAFRRGFIAGSEP</sequence>
<evidence type="ECO:0000313" key="2">
    <source>
        <dbReference type="EMBL" id="KAF4340913.1"/>
    </source>
</evidence>
<evidence type="ECO:0000256" key="1">
    <source>
        <dbReference type="SAM" id="MobiDB-lite"/>
    </source>
</evidence>
<dbReference type="AlphaFoldDB" id="A0A9P5ALY5"/>
<dbReference type="GO" id="GO:0005975">
    <property type="term" value="P:carbohydrate metabolic process"/>
    <property type="evidence" value="ECO:0007669"/>
    <property type="project" value="InterPro"/>
</dbReference>
<feature type="region of interest" description="Disordered" evidence="1">
    <location>
        <begin position="87"/>
        <end position="115"/>
    </location>
</feature>
<reference evidence="2" key="2">
    <citation type="submission" date="2020-02" db="EMBL/GenBank/DDBJ databases">
        <title>Identification and distribution of gene clusters putatively required for synthesis of sphingolipid metabolism inhibitors in phylogenetically diverse species of the filamentous fungus Fusarium.</title>
        <authorList>
            <person name="Kim H.-S."/>
            <person name="Busman M."/>
            <person name="Brown D.W."/>
            <person name="Divon H."/>
            <person name="Uhlig S."/>
            <person name="Proctor R.H."/>
        </authorList>
    </citation>
    <scope>NUCLEOTIDE SEQUENCE</scope>
    <source>
        <strain evidence="2">NRRL 25174</strain>
    </source>
</reference>
<accession>A0A9P5ALY5</accession>
<dbReference type="InterPro" id="IPR008928">
    <property type="entry name" value="6-hairpin_glycosidase_sf"/>
</dbReference>
<dbReference type="Proteomes" id="UP000730481">
    <property type="component" value="Unassembled WGS sequence"/>
</dbReference>